<dbReference type="Proteomes" id="UP000476281">
    <property type="component" value="Unassembled WGS sequence"/>
</dbReference>
<dbReference type="Pfam" id="PF00329">
    <property type="entry name" value="Complex1_30kDa"/>
    <property type="match status" value="1"/>
</dbReference>
<dbReference type="InterPro" id="IPR001268">
    <property type="entry name" value="NADH_UbQ_OxRdtase_30kDa_su"/>
</dbReference>
<reference evidence="2 3" key="1">
    <citation type="submission" date="2019-09" db="EMBL/GenBank/DDBJ databases">
        <title>Reversal of blaTEM antimicrobial resistance by CRISPR-Cas9 in clinical E. coli and other Enterobacteriaceae strains.</title>
        <authorList>
            <person name="Tagliaferri T."/>
            <person name="Guimaraes N."/>
            <person name="Pereira M."/>
            <person name="Felicori L."/>
            <person name="Horz H.-P."/>
            <person name="Santos S."/>
            <person name="Mendes T."/>
        </authorList>
    </citation>
    <scope>NUCLEOTIDE SEQUENCE [LARGE SCALE GENOMIC DNA]</scope>
    <source>
        <strain evidence="2 3">E2_blaTEM_MG</strain>
    </source>
</reference>
<evidence type="ECO:0000313" key="2">
    <source>
        <dbReference type="EMBL" id="KAB2468408.1"/>
    </source>
</evidence>
<evidence type="ECO:0000313" key="3">
    <source>
        <dbReference type="Proteomes" id="UP000476281"/>
    </source>
</evidence>
<accession>A0A6L3XCC0</accession>
<name>A0A6L3XCC0_9ENTR</name>
<dbReference type="EMBL" id="WBSZ01001864">
    <property type="protein sequence ID" value="KAB2468408.1"/>
    <property type="molecule type" value="Genomic_DNA"/>
</dbReference>
<organism evidence="2 3">
    <name type="scientific">Enterobacter hormaechei</name>
    <dbReference type="NCBI Taxonomy" id="158836"/>
    <lineage>
        <taxon>Bacteria</taxon>
        <taxon>Pseudomonadati</taxon>
        <taxon>Pseudomonadota</taxon>
        <taxon>Gammaproteobacteria</taxon>
        <taxon>Enterobacterales</taxon>
        <taxon>Enterobacteriaceae</taxon>
        <taxon>Enterobacter</taxon>
        <taxon>Enterobacter cloacae complex</taxon>
    </lineage>
</organism>
<dbReference type="Gene3D" id="3.30.460.80">
    <property type="entry name" value="NADH:ubiquinone oxidoreductase, 30kDa subunit"/>
    <property type="match status" value="1"/>
</dbReference>
<gene>
    <name evidence="2" type="primary">hycE</name>
    <name evidence="2" type="ORF">F9C29_29745</name>
</gene>
<dbReference type="PANTHER" id="PTHR43485:SF1">
    <property type="entry name" value="FORMATE HYDROGENLYASE SUBUNIT 5-RELATED"/>
    <property type="match status" value="1"/>
</dbReference>
<dbReference type="InterPro" id="IPR037232">
    <property type="entry name" value="NADH_quin_OxRdtase_su_C/D-like"/>
</dbReference>
<dbReference type="InterPro" id="IPR052197">
    <property type="entry name" value="ComplexI_49kDa-like"/>
</dbReference>
<dbReference type="AlphaFoldDB" id="A0A6L3XCC0"/>
<dbReference type="SUPFAM" id="SSF143243">
    <property type="entry name" value="Nqo5-like"/>
    <property type="match status" value="1"/>
</dbReference>
<feature type="non-terminal residue" evidence="2">
    <location>
        <position position="182"/>
    </location>
</feature>
<feature type="domain" description="NADH:ubiquinone oxidoreductase 30kDa subunit" evidence="1">
    <location>
        <begin position="35"/>
        <end position="152"/>
    </location>
</feature>
<dbReference type="GO" id="GO:0008137">
    <property type="term" value="F:NADH dehydrogenase (ubiquinone) activity"/>
    <property type="evidence" value="ECO:0007669"/>
    <property type="project" value="InterPro"/>
</dbReference>
<dbReference type="PANTHER" id="PTHR43485">
    <property type="entry name" value="HYDROGENASE-4 COMPONENT G"/>
    <property type="match status" value="1"/>
</dbReference>
<protein>
    <submittedName>
        <fullName evidence="2">Hydrogenase large subunit</fullName>
    </submittedName>
</protein>
<comment type="caution">
    <text evidence="2">The sequence shown here is derived from an EMBL/GenBank/DDBJ whole genome shotgun (WGS) entry which is preliminary data.</text>
</comment>
<sequence>MSEEKKGQQYLAALHQAFPGVVLEESWQTKDQITVTIKVNYLPEVVEFLYYQQGGWLSVLFGNDERQLCGNYAVYYVMSMEQGEKCWLTVRVEVDPAKPEYPSVTPRVPAAVWGEREVRDMYGLVPVGLPDERRLVLPDDWPDELYPLRKDSMDYRQRPAPTTDSETYEFINELGSKKNNVV</sequence>
<proteinExistence type="predicted"/>
<evidence type="ECO:0000259" key="1">
    <source>
        <dbReference type="Pfam" id="PF00329"/>
    </source>
</evidence>